<evidence type="ECO:0000313" key="11">
    <source>
        <dbReference type="Proteomes" id="UP000033930"/>
    </source>
</evidence>
<evidence type="ECO:0000256" key="5">
    <source>
        <dbReference type="ARBA" id="ARBA00022984"/>
    </source>
</evidence>
<evidence type="ECO:0000259" key="9">
    <source>
        <dbReference type="PROSITE" id="PS52029"/>
    </source>
</evidence>
<keyword evidence="5 7" id="KW-0573">Peptidoglycan synthesis</keyword>
<comment type="pathway">
    <text evidence="1 7">Cell wall biogenesis; peptidoglycan biosynthesis.</text>
</comment>
<organism evidence="10 11">
    <name type="scientific">Candidatus Uhrbacteria bacterium GW2011_GWC1_41_20</name>
    <dbReference type="NCBI Taxonomy" id="1618983"/>
    <lineage>
        <taxon>Bacteria</taxon>
        <taxon>Candidatus Uhriibacteriota</taxon>
    </lineage>
</organism>
<comment type="caution">
    <text evidence="10">The sequence shown here is derived from an EMBL/GenBank/DDBJ whole genome shotgun (WGS) entry which is preliminary data.</text>
</comment>
<evidence type="ECO:0000256" key="8">
    <source>
        <dbReference type="SAM" id="SignalP"/>
    </source>
</evidence>
<dbReference type="InterPro" id="IPR028994">
    <property type="entry name" value="Integrin_alpha_N"/>
</dbReference>
<dbReference type="GO" id="GO:0071972">
    <property type="term" value="F:peptidoglycan L,D-transpeptidase activity"/>
    <property type="evidence" value="ECO:0007669"/>
    <property type="project" value="TreeGrafter"/>
</dbReference>
<dbReference type="InterPro" id="IPR013517">
    <property type="entry name" value="FG-GAP"/>
</dbReference>
<dbReference type="EMBL" id="LCAW01000018">
    <property type="protein sequence ID" value="KKR98399.1"/>
    <property type="molecule type" value="Genomic_DNA"/>
</dbReference>
<dbReference type="Proteomes" id="UP000033930">
    <property type="component" value="Unassembled WGS sequence"/>
</dbReference>
<dbReference type="PROSITE" id="PS52029">
    <property type="entry name" value="LD_TPASE"/>
    <property type="match status" value="1"/>
</dbReference>
<evidence type="ECO:0000313" key="10">
    <source>
        <dbReference type="EMBL" id="KKR98399.1"/>
    </source>
</evidence>
<keyword evidence="4 7" id="KW-0133">Cell shape</keyword>
<accession>A0A0G0VBV6</accession>
<dbReference type="Gene3D" id="2.130.10.130">
    <property type="entry name" value="Integrin alpha, N-terminal"/>
    <property type="match status" value="2"/>
</dbReference>
<evidence type="ECO:0000256" key="3">
    <source>
        <dbReference type="ARBA" id="ARBA00022729"/>
    </source>
</evidence>
<feature type="active site" description="Nucleophile" evidence="7">
    <location>
        <position position="432"/>
    </location>
</feature>
<keyword evidence="6 7" id="KW-0961">Cell wall biogenesis/degradation</keyword>
<dbReference type="UniPathway" id="UPA00219"/>
<dbReference type="PANTHER" id="PTHR30582">
    <property type="entry name" value="L,D-TRANSPEPTIDASE"/>
    <property type="match status" value="1"/>
</dbReference>
<dbReference type="InterPro" id="IPR050979">
    <property type="entry name" value="LD-transpeptidase"/>
</dbReference>
<dbReference type="GO" id="GO:0008360">
    <property type="term" value="P:regulation of cell shape"/>
    <property type="evidence" value="ECO:0007669"/>
    <property type="project" value="UniProtKB-UniRule"/>
</dbReference>
<sequence length="456" mass="49793">MKKFLLVAICLSLFSPALSLAAQTRDDQVQVRFLTTDGSLENVIYPFDSAYRGAGSIISGDSGWDGISEIILGAGPGMSSEVFIYRQDGSFIRSFFAYSENFTGGVNVAVGDVDGDGAGEIVTGAMYGGGPHIRIFDGWGNLEHQFFAYDENFRGGVYVTVGDLNNDGVDEIITGAGITGGPHIKVFDCEGNLVSELFVGDVYDGTGATVAVLDVNGDGDDELITGRAGYSDTRVQLFDWKDNRLSYILAIDAFENNNFGLNVFCGDVDSDGMDEIGVATKGGESKIAFYEMTGRKILEFEPFSIMTGSAVTVINEGDPQIIALGFEQQNIDKPGQYILVDTDRQTLYAYENGVLKNAFLVSTGVASYPSPIGMFSVLDKILWKDYTWYFGDGDARNYDLSGVKYNLSFKPMYYIHSAYWHNNFGSKMSHGCINTSYNDAEWIYNWAEVGAVVEVR</sequence>
<feature type="active site" description="Proton donor/acceptor" evidence="7">
    <location>
        <position position="416"/>
    </location>
</feature>
<feature type="chain" id="PRO_5002534823" evidence="8">
    <location>
        <begin position="22"/>
        <end position="456"/>
    </location>
</feature>
<dbReference type="AlphaFoldDB" id="A0A0G0VBV6"/>
<dbReference type="SUPFAM" id="SSF69318">
    <property type="entry name" value="Integrin alpha N-terminal domain"/>
    <property type="match status" value="2"/>
</dbReference>
<dbReference type="PANTHER" id="PTHR30582:SF2">
    <property type="entry name" value="L,D-TRANSPEPTIDASE YCIB-RELATED"/>
    <property type="match status" value="1"/>
</dbReference>
<dbReference type="CDD" id="cd16913">
    <property type="entry name" value="YkuD_like"/>
    <property type="match status" value="1"/>
</dbReference>
<name>A0A0G0VBV6_9BACT</name>
<gene>
    <name evidence="10" type="ORF">UU50_C0018G0004</name>
</gene>
<evidence type="ECO:0000256" key="4">
    <source>
        <dbReference type="ARBA" id="ARBA00022960"/>
    </source>
</evidence>
<dbReference type="Gene3D" id="2.40.440.10">
    <property type="entry name" value="L,D-transpeptidase catalytic domain-like"/>
    <property type="match status" value="1"/>
</dbReference>
<feature type="domain" description="L,D-TPase catalytic" evidence="9">
    <location>
        <begin position="336"/>
        <end position="456"/>
    </location>
</feature>
<proteinExistence type="predicted"/>
<dbReference type="GO" id="GO:0005576">
    <property type="term" value="C:extracellular region"/>
    <property type="evidence" value="ECO:0007669"/>
    <property type="project" value="TreeGrafter"/>
</dbReference>
<feature type="signal peptide" evidence="8">
    <location>
        <begin position="1"/>
        <end position="21"/>
    </location>
</feature>
<dbReference type="InterPro" id="IPR038063">
    <property type="entry name" value="Transpep_catalytic_dom"/>
</dbReference>
<dbReference type="Pfam" id="PF01839">
    <property type="entry name" value="FG-GAP"/>
    <property type="match status" value="1"/>
</dbReference>
<reference evidence="10 11" key="1">
    <citation type="journal article" date="2015" name="Nature">
        <title>rRNA introns, odd ribosomes, and small enigmatic genomes across a large radiation of phyla.</title>
        <authorList>
            <person name="Brown C.T."/>
            <person name="Hug L.A."/>
            <person name="Thomas B.C."/>
            <person name="Sharon I."/>
            <person name="Castelle C.J."/>
            <person name="Singh A."/>
            <person name="Wilkins M.J."/>
            <person name="Williams K.H."/>
            <person name="Banfield J.F."/>
        </authorList>
    </citation>
    <scope>NUCLEOTIDE SEQUENCE [LARGE SCALE GENOMIC DNA]</scope>
</reference>
<evidence type="ECO:0000256" key="2">
    <source>
        <dbReference type="ARBA" id="ARBA00022679"/>
    </source>
</evidence>
<protein>
    <submittedName>
        <fullName evidence="10">Hemolysin-type calcium-binding region domain protein</fullName>
    </submittedName>
</protein>
<dbReference type="PATRIC" id="fig|1618983.3.peg.733"/>
<dbReference type="GO" id="GO:0016740">
    <property type="term" value="F:transferase activity"/>
    <property type="evidence" value="ECO:0007669"/>
    <property type="project" value="UniProtKB-KW"/>
</dbReference>
<evidence type="ECO:0000256" key="1">
    <source>
        <dbReference type="ARBA" id="ARBA00004752"/>
    </source>
</evidence>
<keyword evidence="3 8" id="KW-0732">Signal</keyword>
<dbReference type="Pfam" id="PF03734">
    <property type="entry name" value="YkuD"/>
    <property type="match status" value="1"/>
</dbReference>
<evidence type="ECO:0000256" key="6">
    <source>
        <dbReference type="ARBA" id="ARBA00023316"/>
    </source>
</evidence>
<dbReference type="GO" id="GO:0018104">
    <property type="term" value="P:peptidoglycan-protein cross-linking"/>
    <property type="evidence" value="ECO:0007669"/>
    <property type="project" value="TreeGrafter"/>
</dbReference>
<keyword evidence="2" id="KW-0808">Transferase</keyword>
<evidence type="ECO:0000256" key="7">
    <source>
        <dbReference type="PROSITE-ProRule" id="PRU01373"/>
    </source>
</evidence>
<dbReference type="SUPFAM" id="SSF141523">
    <property type="entry name" value="L,D-transpeptidase catalytic domain-like"/>
    <property type="match status" value="1"/>
</dbReference>
<dbReference type="InterPro" id="IPR005490">
    <property type="entry name" value="LD_TPept_cat_dom"/>
</dbReference>
<dbReference type="GO" id="GO:0071555">
    <property type="term" value="P:cell wall organization"/>
    <property type="evidence" value="ECO:0007669"/>
    <property type="project" value="UniProtKB-UniRule"/>
</dbReference>